<reference evidence="2 3" key="1">
    <citation type="submission" date="2024-03" db="EMBL/GenBank/DDBJ databases">
        <title>Human intestinal bacterial collection.</title>
        <authorList>
            <person name="Pauvert C."/>
            <person name="Hitch T.C.A."/>
            <person name="Clavel T."/>
        </authorList>
    </citation>
    <scope>NUCLEOTIDE SEQUENCE [LARGE SCALE GENOMIC DNA]</scope>
    <source>
        <strain evidence="2 3">CLA-AA-H132</strain>
    </source>
</reference>
<dbReference type="Pfam" id="PF01551">
    <property type="entry name" value="Peptidase_M23"/>
    <property type="match status" value="1"/>
</dbReference>
<dbReference type="EC" id="3.4.-.-" evidence="2"/>
<dbReference type="SUPFAM" id="SSF51261">
    <property type="entry name" value="Duplicated hybrid motif"/>
    <property type="match status" value="1"/>
</dbReference>
<dbReference type="PANTHER" id="PTHR21666:SF270">
    <property type="entry name" value="MUREIN HYDROLASE ACTIVATOR ENVC"/>
    <property type="match status" value="1"/>
</dbReference>
<dbReference type="Gene3D" id="2.70.70.10">
    <property type="entry name" value="Glucose Permease (Domain IIA)"/>
    <property type="match status" value="1"/>
</dbReference>
<organism evidence="2 3">
    <name type="scientific">Laedolimicola intestinihominis</name>
    <dbReference type="NCBI Taxonomy" id="3133166"/>
    <lineage>
        <taxon>Bacteria</taxon>
        <taxon>Bacillati</taxon>
        <taxon>Bacillota</taxon>
        <taxon>Clostridia</taxon>
        <taxon>Lachnospirales</taxon>
        <taxon>Lachnospiraceae</taxon>
        <taxon>Laedolimicola</taxon>
    </lineage>
</organism>
<name>A0ABV1FJZ4_9FIRM</name>
<evidence type="ECO:0000313" key="2">
    <source>
        <dbReference type="EMBL" id="MEQ2473370.1"/>
    </source>
</evidence>
<dbReference type="InterPro" id="IPR050570">
    <property type="entry name" value="Cell_wall_metabolism_enzyme"/>
</dbReference>
<feature type="domain" description="M23ase beta-sheet core" evidence="1">
    <location>
        <begin position="93"/>
        <end position="196"/>
    </location>
</feature>
<accession>A0ABV1FJZ4</accession>
<dbReference type="InterPro" id="IPR011055">
    <property type="entry name" value="Dup_hybrid_motif"/>
</dbReference>
<comment type="caution">
    <text evidence="2">The sequence shown here is derived from an EMBL/GenBank/DDBJ whole genome shotgun (WGS) entry which is preliminary data.</text>
</comment>
<keyword evidence="3" id="KW-1185">Reference proteome</keyword>
<dbReference type="Proteomes" id="UP001438008">
    <property type="component" value="Unassembled WGS sequence"/>
</dbReference>
<evidence type="ECO:0000259" key="1">
    <source>
        <dbReference type="Pfam" id="PF01551"/>
    </source>
</evidence>
<dbReference type="InterPro" id="IPR016047">
    <property type="entry name" value="M23ase_b-sheet_dom"/>
</dbReference>
<gene>
    <name evidence="2" type="ORF">WMO29_12865</name>
</gene>
<dbReference type="RefSeq" id="WP_178039161.1">
    <property type="nucleotide sequence ID" value="NZ_JBBMFE010000013.1"/>
</dbReference>
<dbReference type="CDD" id="cd12797">
    <property type="entry name" value="M23_peptidase"/>
    <property type="match status" value="1"/>
</dbReference>
<protein>
    <submittedName>
        <fullName evidence="2">M23 family metallopeptidase</fullName>
        <ecNumber evidence="2">3.4.-.-</ecNumber>
    </submittedName>
</protein>
<dbReference type="EMBL" id="JBBMFE010000013">
    <property type="protein sequence ID" value="MEQ2473370.1"/>
    <property type="molecule type" value="Genomic_DNA"/>
</dbReference>
<dbReference type="PANTHER" id="PTHR21666">
    <property type="entry name" value="PEPTIDASE-RELATED"/>
    <property type="match status" value="1"/>
</dbReference>
<dbReference type="GO" id="GO:0016787">
    <property type="term" value="F:hydrolase activity"/>
    <property type="evidence" value="ECO:0007669"/>
    <property type="project" value="UniProtKB-KW"/>
</dbReference>
<evidence type="ECO:0000313" key="3">
    <source>
        <dbReference type="Proteomes" id="UP001438008"/>
    </source>
</evidence>
<keyword evidence="2" id="KW-0378">Hydrolase</keyword>
<proteinExistence type="predicted"/>
<sequence length="226" mass="25863">MRKLSAAGSWLLLLGLGLLILGTEEHIRRQAGLFKTAQAQERPEETARRYYELYENIWKDLEYFPIPQWKEENLSVTYENSWLFERTYGGTRGHEGTDLMPPENESGVYPVISISDGTVESVGWLEKGGWRIGVRSIHDVYFYYAHLSSYAEEFQKGDVIKAGQLLGYMGDTGYGKQEGTSGQFPVHLHLGIYLRNEEFAELAVNPYWFLRYLENCRLTVSRGASG</sequence>